<feature type="compositionally biased region" description="Polar residues" evidence="1">
    <location>
        <begin position="10"/>
        <end position="23"/>
    </location>
</feature>
<dbReference type="AlphaFoldDB" id="A0A1S9RKI3"/>
<sequence length="132" mass="15215">MEEHPDAADLQSTATLQFENQTPGPIAKSRIEARTLDATNAWDIFDVASPKIYIILGSTTERNIVKKELPGPHNESPVLFDHSMLRHLLQRTELPDDFDMSQVCFLRGGFDKHIFVFLETCNLFKWIYEYDD</sequence>
<organism evidence="2 3">
    <name type="scientific">Penicillium brasilianum</name>
    <dbReference type="NCBI Taxonomy" id="104259"/>
    <lineage>
        <taxon>Eukaryota</taxon>
        <taxon>Fungi</taxon>
        <taxon>Dikarya</taxon>
        <taxon>Ascomycota</taxon>
        <taxon>Pezizomycotina</taxon>
        <taxon>Eurotiomycetes</taxon>
        <taxon>Eurotiomycetidae</taxon>
        <taxon>Eurotiales</taxon>
        <taxon>Aspergillaceae</taxon>
        <taxon>Penicillium</taxon>
    </lineage>
</organism>
<gene>
    <name evidence="2" type="ORF">PEBR_24200</name>
</gene>
<evidence type="ECO:0000313" key="2">
    <source>
        <dbReference type="EMBL" id="OOQ85876.1"/>
    </source>
</evidence>
<evidence type="ECO:0000256" key="1">
    <source>
        <dbReference type="SAM" id="MobiDB-lite"/>
    </source>
</evidence>
<accession>A0A1S9RKI3</accession>
<proteinExistence type="predicted"/>
<feature type="region of interest" description="Disordered" evidence="1">
    <location>
        <begin position="1"/>
        <end position="24"/>
    </location>
</feature>
<protein>
    <submittedName>
        <fullName evidence="2">Uncharacterized protein</fullName>
    </submittedName>
</protein>
<name>A0A1S9RKI3_PENBI</name>
<reference evidence="3" key="1">
    <citation type="submission" date="2015-09" db="EMBL/GenBank/DDBJ databases">
        <authorList>
            <person name="Fill T.P."/>
            <person name="Baretta J.F."/>
            <person name="de Almeida L.G."/>
            <person name="Rocha M."/>
            <person name="de Souza D.H."/>
            <person name="Malavazi I."/>
            <person name="Cerdeira L.T."/>
            <person name="Hong H."/>
            <person name="Samborskyy M."/>
            <person name="de Vasconcelos A.T."/>
            <person name="Leadlay P."/>
            <person name="Rodrigues-Filho E."/>
        </authorList>
    </citation>
    <scope>NUCLEOTIDE SEQUENCE [LARGE SCALE GENOMIC DNA]</scope>
    <source>
        <strain evidence="3">LaBioMMi 136</strain>
    </source>
</reference>
<comment type="caution">
    <text evidence="2">The sequence shown here is derived from an EMBL/GenBank/DDBJ whole genome shotgun (WGS) entry which is preliminary data.</text>
</comment>
<dbReference type="EMBL" id="LJBN01000163">
    <property type="protein sequence ID" value="OOQ85876.1"/>
    <property type="molecule type" value="Genomic_DNA"/>
</dbReference>
<evidence type="ECO:0000313" key="3">
    <source>
        <dbReference type="Proteomes" id="UP000190744"/>
    </source>
</evidence>
<dbReference type="Proteomes" id="UP000190744">
    <property type="component" value="Unassembled WGS sequence"/>
</dbReference>